<organism evidence="7 8">
    <name type="scientific">Toxoplasma gondii MAS</name>
    <dbReference type="NCBI Taxonomy" id="943118"/>
    <lineage>
        <taxon>Eukaryota</taxon>
        <taxon>Sar</taxon>
        <taxon>Alveolata</taxon>
        <taxon>Apicomplexa</taxon>
        <taxon>Conoidasida</taxon>
        <taxon>Coccidia</taxon>
        <taxon>Eucoccidiorida</taxon>
        <taxon>Eimeriorina</taxon>
        <taxon>Sarcocystidae</taxon>
        <taxon>Toxoplasma</taxon>
    </lineage>
</organism>
<evidence type="ECO:0000256" key="5">
    <source>
        <dbReference type="SAM" id="MobiDB-lite"/>
    </source>
</evidence>
<feature type="region of interest" description="Disordered" evidence="5">
    <location>
        <begin position="219"/>
        <end position="250"/>
    </location>
</feature>
<dbReference type="Gene3D" id="3.40.50.300">
    <property type="entry name" value="P-loop containing nucleotide triphosphate hydrolases"/>
    <property type="match status" value="1"/>
</dbReference>
<comment type="caution">
    <text evidence="7">The sequence shown here is derived from an EMBL/GenBank/DDBJ whole genome shotgun (WGS) entry which is preliminary data.</text>
</comment>
<dbReference type="CDD" id="cd18808">
    <property type="entry name" value="SF1_C_Upf1"/>
    <property type="match status" value="1"/>
</dbReference>
<evidence type="ECO:0000313" key="7">
    <source>
        <dbReference type="EMBL" id="KFH08477.1"/>
    </source>
</evidence>
<evidence type="ECO:0000259" key="6">
    <source>
        <dbReference type="Pfam" id="PF13087"/>
    </source>
</evidence>
<evidence type="ECO:0000256" key="4">
    <source>
        <dbReference type="ARBA" id="ARBA00022840"/>
    </source>
</evidence>
<dbReference type="SUPFAM" id="SSF52540">
    <property type="entry name" value="P-loop containing nucleoside triphosphate hydrolases"/>
    <property type="match status" value="1"/>
</dbReference>
<accession>A0A086Q795</accession>
<evidence type="ECO:0000256" key="2">
    <source>
        <dbReference type="ARBA" id="ARBA00022801"/>
    </source>
</evidence>
<dbReference type="InterPro" id="IPR027417">
    <property type="entry name" value="P-loop_NTPase"/>
</dbReference>
<dbReference type="PANTHER" id="PTHR43788:SF8">
    <property type="entry name" value="DNA-BINDING PROTEIN SMUBP-2"/>
    <property type="match status" value="1"/>
</dbReference>
<protein>
    <submittedName>
        <fullName evidence="7">Putative regulator of nonsense transcripts</fullName>
    </submittedName>
</protein>
<sequence>MVFCSCREIDPIIAILQSVANEGSVLPSQIGVLTPYDAQKARLRKAINETFVPPACYQIEVDSVDGFQGKEKDLIIFSAVRSNARGEIGFLRDPRRMNVMLTRAKRGVIVVGDQLTLWNDKTNWRPWIQWVGSMRSIIPLTRLNDHLDAPRYSLPSLQGGQGGNLARSSSFASRQGSAGAHARAGGASQIFVPQGFQCDFHRSGFAGHTMDVDTPVGQGLLELSPAKKAAEEEEEREKEREVPDDWEELL</sequence>
<dbReference type="EMBL" id="AEXC02002026">
    <property type="protein sequence ID" value="KFH08477.1"/>
    <property type="molecule type" value="Genomic_DNA"/>
</dbReference>
<dbReference type="InterPro" id="IPR050534">
    <property type="entry name" value="Coronavir_polyprotein_1ab"/>
</dbReference>
<dbReference type="PANTHER" id="PTHR43788">
    <property type="entry name" value="DNA2/NAM7 HELICASE FAMILY MEMBER"/>
    <property type="match status" value="1"/>
</dbReference>
<evidence type="ECO:0000256" key="1">
    <source>
        <dbReference type="ARBA" id="ARBA00022741"/>
    </source>
</evidence>
<keyword evidence="3" id="KW-0347">Helicase</keyword>
<proteinExistence type="predicted"/>
<dbReference type="GO" id="GO:0043139">
    <property type="term" value="F:5'-3' DNA helicase activity"/>
    <property type="evidence" value="ECO:0007669"/>
    <property type="project" value="TreeGrafter"/>
</dbReference>
<dbReference type="GO" id="GO:0016787">
    <property type="term" value="F:hydrolase activity"/>
    <property type="evidence" value="ECO:0007669"/>
    <property type="project" value="UniProtKB-KW"/>
</dbReference>
<name>A0A086Q795_TOXGO</name>
<keyword evidence="1" id="KW-0547">Nucleotide-binding</keyword>
<dbReference type="InterPro" id="IPR047187">
    <property type="entry name" value="SF1_C_Upf1"/>
</dbReference>
<keyword evidence="2" id="KW-0378">Hydrolase</keyword>
<dbReference type="Pfam" id="PF13087">
    <property type="entry name" value="AAA_12"/>
    <property type="match status" value="1"/>
</dbReference>
<evidence type="ECO:0000313" key="8">
    <source>
        <dbReference type="Proteomes" id="UP000028821"/>
    </source>
</evidence>
<keyword evidence="4" id="KW-0067">ATP-binding</keyword>
<dbReference type="Proteomes" id="UP000028821">
    <property type="component" value="Unassembled WGS sequence"/>
</dbReference>
<dbReference type="VEuPathDB" id="ToxoDB:TGMAS_211690D"/>
<reference evidence="7 8" key="1">
    <citation type="submission" date="2014-04" db="EMBL/GenBank/DDBJ databases">
        <authorList>
            <person name="Sibley D."/>
            <person name="Venepally P."/>
            <person name="Karamycheva S."/>
            <person name="Hadjithomas M."/>
            <person name="Khan A."/>
            <person name="Brunk B."/>
            <person name="Roos D."/>
            <person name="Caler E."/>
            <person name="Lorenzi H."/>
        </authorList>
    </citation>
    <scope>NUCLEOTIDE SEQUENCE [LARGE SCALE GENOMIC DNA]</scope>
    <source>
        <strain evidence="7 8">MAS</strain>
    </source>
</reference>
<dbReference type="AlphaFoldDB" id="A0A086Q795"/>
<gene>
    <name evidence="7" type="ORF">TGMAS_211690D</name>
</gene>
<dbReference type="InterPro" id="IPR041679">
    <property type="entry name" value="DNA2/NAM7-like_C"/>
</dbReference>
<feature type="domain" description="DNA2/NAM7 helicase-like C-terminal" evidence="6">
    <location>
        <begin position="7"/>
        <end position="114"/>
    </location>
</feature>
<evidence type="ECO:0000256" key="3">
    <source>
        <dbReference type="ARBA" id="ARBA00022806"/>
    </source>
</evidence>
<dbReference type="GO" id="GO:0005524">
    <property type="term" value="F:ATP binding"/>
    <property type="evidence" value="ECO:0007669"/>
    <property type="project" value="UniProtKB-KW"/>
</dbReference>